<feature type="domain" description="Ig-like" evidence="6">
    <location>
        <begin position="494"/>
        <end position="580"/>
    </location>
</feature>
<dbReference type="InterPro" id="IPR003961">
    <property type="entry name" value="FN3_dom"/>
</dbReference>
<gene>
    <name evidence="8" type="ORF">GSLYS_00008412001</name>
</gene>
<dbReference type="SMART" id="SM00408">
    <property type="entry name" value="IGc2"/>
    <property type="match status" value="4"/>
</dbReference>
<keyword evidence="1" id="KW-0677">Repeat</keyword>
<evidence type="ECO:0000259" key="5">
    <source>
        <dbReference type="PROSITE" id="PS50041"/>
    </source>
</evidence>
<keyword evidence="9" id="KW-1185">Reference proteome</keyword>
<accession>A0AAV2HLZ6</accession>
<dbReference type="InterPro" id="IPR003598">
    <property type="entry name" value="Ig_sub2"/>
</dbReference>
<feature type="domain" description="Fibronectin type-III" evidence="7">
    <location>
        <begin position="886"/>
        <end position="988"/>
    </location>
</feature>
<dbReference type="InterPro" id="IPR007110">
    <property type="entry name" value="Ig-like_dom"/>
</dbReference>
<feature type="domain" description="Fibronectin type-III" evidence="7">
    <location>
        <begin position="778"/>
        <end position="884"/>
    </location>
</feature>
<dbReference type="Gene3D" id="3.10.100.10">
    <property type="entry name" value="Mannose-Binding Protein A, subunit A"/>
    <property type="match status" value="1"/>
</dbReference>
<organism evidence="8 9">
    <name type="scientific">Lymnaea stagnalis</name>
    <name type="common">Great pond snail</name>
    <name type="synonym">Helix stagnalis</name>
    <dbReference type="NCBI Taxonomy" id="6523"/>
    <lineage>
        <taxon>Eukaryota</taxon>
        <taxon>Metazoa</taxon>
        <taxon>Spiralia</taxon>
        <taxon>Lophotrochozoa</taxon>
        <taxon>Mollusca</taxon>
        <taxon>Gastropoda</taxon>
        <taxon>Heterobranchia</taxon>
        <taxon>Euthyneura</taxon>
        <taxon>Panpulmonata</taxon>
        <taxon>Hygrophila</taxon>
        <taxon>Lymnaeoidea</taxon>
        <taxon>Lymnaeidae</taxon>
        <taxon>Lymnaea</taxon>
    </lineage>
</organism>
<feature type="domain" description="C-type lectin" evidence="5">
    <location>
        <begin position="32"/>
        <end position="157"/>
    </location>
</feature>
<dbReference type="GO" id="GO:0007411">
    <property type="term" value="P:axon guidance"/>
    <property type="evidence" value="ECO:0007669"/>
    <property type="project" value="TreeGrafter"/>
</dbReference>
<feature type="domain" description="Fibronectin type-III" evidence="7">
    <location>
        <begin position="1095"/>
        <end position="1191"/>
    </location>
</feature>
<dbReference type="PANTHER" id="PTHR44170:SF6">
    <property type="entry name" value="CONTACTIN"/>
    <property type="match status" value="1"/>
</dbReference>
<feature type="domain" description="Ig-like" evidence="6">
    <location>
        <begin position="586"/>
        <end position="676"/>
    </location>
</feature>
<proteinExistence type="predicted"/>
<dbReference type="InterPro" id="IPR016187">
    <property type="entry name" value="CTDL_fold"/>
</dbReference>
<dbReference type="FunFam" id="2.60.40.10:FF:000032">
    <property type="entry name" value="palladin isoform X1"/>
    <property type="match status" value="1"/>
</dbReference>
<dbReference type="PROSITE" id="PS51257">
    <property type="entry name" value="PROKAR_LIPOPROTEIN"/>
    <property type="match status" value="1"/>
</dbReference>
<evidence type="ECO:0008006" key="10">
    <source>
        <dbReference type="Google" id="ProtNLM"/>
    </source>
</evidence>
<dbReference type="SMART" id="SM00034">
    <property type="entry name" value="CLECT"/>
    <property type="match status" value="1"/>
</dbReference>
<protein>
    <recommendedName>
        <fullName evidence="10">Contactin</fullName>
    </recommendedName>
</protein>
<name>A0AAV2HLZ6_LYMST</name>
<dbReference type="Gene3D" id="2.60.40.10">
    <property type="entry name" value="Immunoglobulins"/>
    <property type="match status" value="10"/>
</dbReference>
<evidence type="ECO:0000313" key="9">
    <source>
        <dbReference type="Proteomes" id="UP001497497"/>
    </source>
</evidence>
<feature type="domain" description="Ig-like" evidence="6">
    <location>
        <begin position="408"/>
        <end position="487"/>
    </location>
</feature>
<keyword evidence="4" id="KW-0732">Signal</keyword>
<dbReference type="PROSITE" id="PS50853">
    <property type="entry name" value="FN3"/>
    <property type="match status" value="4"/>
</dbReference>
<dbReference type="EMBL" id="CAXITT010000172">
    <property type="protein sequence ID" value="CAL1534452.1"/>
    <property type="molecule type" value="Genomic_DNA"/>
</dbReference>
<evidence type="ECO:0000256" key="4">
    <source>
        <dbReference type="SAM" id="SignalP"/>
    </source>
</evidence>
<feature type="domain" description="Ig-like" evidence="6">
    <location>
        <begin position="681"/>
        <end position="770"/>
    </location>
</feature>
<dbReference type="Pfam" id="PF00059">
    <property type="entry name" value="Lectin_C"/>
    <property type="match status" value="1"/>
</dbReference>
<dbReference type="InterPro" id="IPR036179">
    <property type="entry name" value="Ig-like_dom_sf"/>
</dbReference>
<dbReference type="GO" id="GO:0098609">
    <property type="term" value="P:cell-cell adhesion"/>
    <property type="evidence" value="ECO:0007669"/>
    <property type="project" value="TreeGrafter"/>
</dbReference>
<keyword evidence="2" id="KW-1015">Disulfide bond</keyword>
<dbReference type="SUPFAM" id="SSF48726">
    <property type="entry name" value="Immunoglobulin"/>
    <property type="match status" value="6"/>
</dbReference>
<evidence type="ECO:0000313" key="8">
    <source>
        <dbReference type="EMBL" id="CAL1534452.1"/>
    </source>
</evidence>
<dbReference type="InterPro" id="IPR003599">
    <property type="entry name" value="Ig_sub"/>
</dbReference>
<sequence length="1224" mass="136293">MWMLRGIFLHLLLTWQSCGQGLYECPTGWVEFGDRCYNFHFYPSRSYTEATAACQVDGAYLVSINTHEEFSFISSWLTQHDQNRGNQWWTSGVGRGATLRWEGDGTPAPASLEFWLDEKDFASVENGENVVFVYTALASQFKWGRSSPYNILSFICEINLKEAYRIVQQDRDHLFGTNISDPNEIRLGPKFIEQPQSIVIVGNINEAQIECVAQSNPQPTYIWYKSSGVRPPALVTSSDHYTITNGKLVISRPDEIRDEGTYQCLATNELGSIISNPMAINFGYLFEFSNDPPGSVTARQYKGTVVSCKPPAFNPDVDVKWYKEDGGANFLRTDLHPHQFVSRNRKFYLSETSTPDAGYYHCFVTLIPPVGQIMATHQTLSRNSLGIQLIIIGDSPSDYGPEIHNDFPAVFPTPALRGEILTLECFAYGKLPLHYSWRKNGGPIPDKAEYSEHGRVITLPDAQLEDAGNYTCRVDRGSSAVAEKSLNLIIEAKPFFIFPLKDQHIDIGLPLTWRCEAVGVPRPTYHWYKNGILLTNTENDIEVRNNILAITETHPDKHQGMYQCGATNVHGTTLSTAQLRVLSFKPNFTRRPLHPLQMGTEGGSFTILCQPEAAPAPTITWRKDGALISASDPDGRIVHLPNGNLLLKDLQKSDQGTYQCTAENSLGSASSSGILTIVDRTVVTTKPSDTRVNVNATAFLSCQASYDTRVKDLVYVWDLNGQPINYAIEPHYQLGTRGTLSGLYIINAQVYHTGTYGCSAVSADDKMRFTAYLQVFGPPGECGGVIAQITGQDATVKWALGPTNMAEITKFRIEFNTNFNASWRGLKDDIALVDAVDNNRNGRCIYDVKNLKPGSSYRFRIIAYNAFGPGPPSLPSPFYKIQDAAPIATVSGIREGWGPVGTLALEWDLLPLEDLTGDNVGYRIYYRKKSDNTDTRWSIGEVFGHENKYSALIGVENYFLEYEIKIGAFNGMGQGPNSSVEVIMSQADMPLGAATNVYVDSYNGTALMVHWTPIPLIREYIRGKCMGYGINYWRPGESMDSSNMYCYDDCGSEVLVGLEPDSYYWVNVQVFTSAGMGTLSEDHYGKTFNYPPKFYPKYVHVTSYPGNAVFVVWKGISTSLNEEPLIGYKIRWWPSTEDIRTANITVIPRKQTRTVIHGIGSGTVYSIRVMGYSNAGDGINSPTTYFTLEGQVIYNPETSEILNSANTIVVNGVIIISMLGWFIL</sequence>
<keyword evidence="3" id="KW-0393">Immunoglobulin domain</keyword>
<evidence type="ECO:0000256" key="3">
    <source>
        <dbReference type="ARBA" id="ARBA00023319"/>
    </source>
</evidence>
<dbReference type="PANTHER" id="PTHR44170">
    <property type="entry name" value="PROTEIN SIDEKICK"/>
    <property type="match status" value="1"/>
</dbReference>
<evidence type="ECO:0000259" key="6">
    <source>
        <dbReference type="PROSITE" id="PS50835"/>
    </source>
</evidence>
<dbReference type="SMART" id="SM00409">
    <property type="entry name" value="IG"/>
    <property type="match status" value="6"/>
</dbReference>
<dbReference type="Proteomes" id="UP001497497">
    <property type="component" value="Unassembled WGS sequence"/>
</dbReference>
<dbReference type="InterPro" id="IPR016186">
    <property type="entry name" value="C-type_lectin-like/link_sf"/>
</dbReference>
<dbReference type="AlphaFoldDB" id="A0AAV2HLZ6"/>
<feature type="signal peptide" evidence="4">
    <location>
        <begin position="1"/>
        <end position="19"/>
    </location>
</feature>
<dbReference type="Pfam" id="PF13927">
    <property type="entry name" value="Ig_3"/>
    <property type="match status" value="4"/>
</dbReference>
<dbReference type="FunFam" id="2.60.40.10:FF:000064">
    <property type="entry name" value="Contactin 1"/>
    <property type="match status" value="1"/>
</dbReference>
<dbReference type="InterPro" id="IPR036116">
    <property type="entry name" value="FN3_sf"/>
</dbReference>
<comment type="caution">
    <text evidence="8">The sequence shown here is derived from an EMBL/GenBank/DDBJ whole genome shotgun (WGS) entry which is preliminary data.</text>
</comment>
<feature type="domain" description="Ig-like" evidence="6">
    <location>
        <begin position="292"/>
        <end position="381"/>
    </location>
</feature>
<dbReference type="GO" id="GO:0030424">
    <property type="term" value="C:axon"/>
    <property type="evidence" value="ECO:0007669"/>
    <property type="project" value="TreeGrafter"/>
</dbReference>
<dbReference type="GO" id="GO:0005886">
    <property type="term" value="C:plasma membrane"/>
    <property type="evidence" value="ECO:0007669"/>
    <property type="project" value="TreeGrafter"/>
</dbReference>
<dbReference type="Pfam" id="PF00041">
    <property type="entry name" value="fn3"/>
    <property type="match status" value="2"/>
</dbReference>
<evidence type="ECO:0000259" key="7">
    <source>
        <dbReference type="PROSITE" id="PS50853"/>
    </source>
</evidence>
<feature type="chain" id="PRO_5043931873" description="Contactin" evidence="4">
    <location>
        <begin position="20"/>
        <end position="1224"/>
    </location>
</feature>
<dbReference type="SUPFAM" id="SSF49265">
    <property type="entry name" value="Fibronectin type III"/>
    <property type="match status" value="2"/>
</dbReference>
<dbReference type="PROSITE" id="PS50835">
    <property type="entry name" value="IG_LIKE"/>
    <property type="match status" value="6"/>
</dbReference>
<dbReference type="InterPro" id="IPR001304">
    <property type="entry name" value="C-type_lectin-like"/>
</dbReference>
<dbReference type="CDD" id="cd00063">
    <property type="entry name" value="FN3"/>
    <property type="match status" value="4"/>
</dbReference>
<feature type="domain" description="Ig-like" evidence="6">
    <location>
        <begin position="189"/>
        <end position="281"/>
    </location>
</feature>
<dbReference type="SUPFAM" id="SSF56436">
    <property type="entry name" value="C-type lectin-like"/>
    <property type="match status" value="1"/>
</dbReference>
<dbReference type="PROSITE" id="PS50041">
    <property type="entry name" value="C_TYPE_LECTIN_2"/>
    <property type="match status" value="1"/>
</dbReference>
<evidence type="ECO:0000256" key="1">
    <source>
        <dbReference type="ARBA" id="ARBA00022737"/>
    </source>
</evidence>
<reference evidence="8 9" key="1">
    <citation type="submission" date="2024-04" db="EMBL/GenBank/DDBJ databases">
        <authorList>
            <consortium name="Genoscope - CEA"/>
            <person name="William W."/>
        </authorList>
    </citation>
    <scope>NUCLEOTIDE SEQUENCE [LARGE SCALE GENOMIC DNA]</scope>
</reference>
<feature type="domain" description="Fibronectin type-III" evidence="7">
    <location>
        <begin position="993"/>
        <end position="1093"/>
    </location>
</feature>
<dbReference type="InterPro" id="IPR013783">
    <property type="entry name" value="Ig-like_fold"/>
</dbReference>
<dbReference type="SMART" id="SM00060">
    <property type="entry name" value="FN3"/>
    <property type="match status" value="4"/>
</dbReference>
<evidence type="ECO:0000256" key="2">
    <source>
        <dbReference type="ARBA" id="ARBA00023157"/>
    </source>
</evidence>